<evidence type="ECO:0000313" key="10">
    <source>
        <dbReference type="Proteomes" id="UP000198977"/>
    </source>
</evidence>
<dbReference type="RefSeq" id="WP_177209418.1">
    <property type="nucleotide sequence ID" value="NZ_FOMW01000003.1"/>
</dbReference>
<feature type="chain" id="PRO_5011537913" description="Apple domain-containing protein" evidence="5">
    <location>
        <begin position="24"/>
        <end position="1816"/>
    </location>
</feature>
<dbReference type="InterPro" id="IPR026284">
    <property type="entry name" value="A2MG_proteobact"/>
</dbReference>
<dbReference type="InterPro" id="IPR001599">
    <property type="entry name" value="Macroglobln_a2"/>
</dbReference>
<evidence type="ECO:0000259" key="7">
    <source>
        <dbReference type="SMART" id="SM01359"/>
    </source>
</evidence>
<protein>
    <recommendedName>
        <fullName evidence="11">Apple domain-containing protein</fullName>
    </recommendedName>
</protein>
<dbReference type="Pfam" id="PF11974">
    <property type="entry name" value="bMG3"/>
    <property type="match status" value="1"/>
</dbReference>
<evidence type="ECO:0000259" key="8">
    <source>
        <dbReference type="SMART" id="SM01360"/>
    </source>
</evidence>
<gene>
    <name evidence="9" type="ORF">SAMN04488523_103169</name>
</gene>
<keyword evidence="2 5" id="KW-0732">Signal</keyword>
<dbReference type="Pfam" id="PF17972">
    <property type="entry name" value="bMG5"/>
    <property type="match status" value="1"/>
</dbReference>
<evidence type="ECO:0000256" key="1">
    <source>
        <dbReference type="ARBA" id="ARBA00010556"/>
    </source>
</evidence>
<dbReference type="InterPro" id="IPR003609">
    <property type="entry name" value="Pan_app"/>
</dbReference>
<organism evidence="9 10">
    <name type="scientific">Sulfitobacter brevis</name>
    <dbReference type="NCBI Taxonomy" id="74348"/>
    <lineage>
        <taxon>Bacteria</taxon>
        <taxon>Pseudomonadati</taxon>
        <taxon>Pseudomonadota</taxon>
        <taxon>Alphaproteobacteria</taxon>
        <taxon>Rhodobacterales</taxon>
        <taxon>Roseobacteraceae</taxon>
        <taxon>Sulfitobacter</taxon>
    </lineage>
</organism>
<dbReference type="PANTHER" id="PTHR40094:SF1">
    <property type="entry name" value="UBIQUITIN DOMAIN-CONTAINING PROTEIN"/>
    <property type="match status" value="1"/>
</dbReference>
<feature type="signal peptide" evidence="5">
    <location>
        <begin position="1"/>
        <end position="23"/>
    </location>
</feature>
<dbReference type="Gene3D" id="2.60.40.1930">
    <property type="match status" value="1"/>
</dbReference>
<dbReference type="CDD" id="cd02891">
    <property type="entry name" value="A2M_like"/>
    <property type="match status" value="1"/>
</dbReference>
<dbReference type="InterPro" id="IPR049120">
    <property type="entry name" value="A2M_bMG2"/>
</dbReference>
<dbReference type="InterPro" id="IPR041203">
    <property type="entry name" value="Bact_A2M_MG5"/>
</dbReference>
<dbReference type="SMART" id="SM01419">
    <property type="entry name" value="Thiol-ester_cl"/>
    <property type="match status" value="1"/>
</dbReference>
<dbReference type="GO" id="GO:0005615">
    <property type="term" value="C:extracellular space"/>
    <property type="evidence" value="ECO:0007669"/>
    <property type="project" value="InterPro"/>
</dbReference>
<dbReference type="InterPro" id="IPR011626">
    <property type="entry name" value="Alpha-macroglobulin_TED"/>
</dbReference>
<feature type="domain" description="Alpha-2-macroglobulin bait region" evidence="7">
    <location>
        <begin position="958"/>
        <end position="1103"/>
    </location>
</feature>
<name>A0A1I1VVN6_9RHOB</name>
<dbReference type="InterPro" id="IPR000177">
    <property type="entry name" value="Apple"/>
</dbReference>
<keyword evidence="10" id="KW-1185">Reference proteome</keyword>
<dbReference type="Pfam" id="PF14295">
    <property type="entry name" value="PAN_4"/>
    <property type="match status" value="1"/>
</dbReference>
<dbReference type="SMART" id="SM01359">
    <property type="entry name" value="A2M_N_2"/>
    <property type="match status" value="1"/>
</dbReference>
<dbReference type="Pfam" id="PF07703">
    <property type="entry name" value="A2M_BRD"/>
    <property type="match status" value="1"/>
</dbReference>
<reference evidence="10" key="1">
    <citation type="submission" date="2016-10" db="EMBL/GenBank/DDBJ databases">
        <authorList>
            <person name="Varghese N."/>
            <person name="Submissions S."/>
        </authorList>
    </citation>
    <scope>NUCLEOTIDE SEQUENCE [LARGE SCALE GENOMIC DNA]</scope>
    <source>
        <strain evidence="10">DSM 11443</strain>
    </source>
</reference>
<dbReference type="Pfam" id="PF07678">
    <property type="entry name" value="TED_complement"/>
    <property type="match status" value="1"/>
</dbReference>
<dbReference type="EMBL" id="FOMW01000003">
    <property type="protein sequence ID" value="SFD87156.1"/>
    <property type="molecule type" value="Genomic_DNA"/>
</dbReference>
<evidence type="ECO:0008006" key="11">
    <source>
        <dbReference type="Google" id="ProtNLM"/>
    </source>
</evidence>
<evidence type="ECO:0000256" key="3">
    <source>
        <dbReference type="ARBA" id="ARBA00022737"/>
    </source>
</evidence>
<dbReference type="STRING" id="74348.SAMN04488523_103169"/>
<evidence type="ECO:0000259" key="6">
    <source>
        <dbReference type="SMART" id="SM00223"/>
    </source>
</evidence>
<dbReference type="Pfam" id="PF17973">
    <property type="entry name" value="bMG10"/>
    <property type="match status" value="1"/>
</dbReference>
<dbReference type="Pfam" id="PF01835">
    <property type="entry name" value="MG2"/>
    <property type="match status" value="1"/>
</dbReference>
<dbReference type="CDD" id="cd01100">
    <property type="entry name" value="APPLE_Factor_XI_like"/>
    <property type="match status" value="1"/>
</dbReference>
<dbReference type="InterPro" id="IPR051802">
    <property type="entry name" value="YfhM-like"/>
</dbReference>
<dbReference type="SMART" id="SM01360">
    <property type="entry name" value="A2M"/>
    <property type="match status" value="1"/>
</dbReference>
<dbReference type="InterPro" id="IPR008930">
    <property type="entry name" value="Terpenoid_cyclase/PrenylTrfase"/>
</dbReference>
<keyword evidence="3" id="KW-0677">Repeat</keyword>
<dbReference type="SMART" id="SM00223">
    <property type="entry name" value="APPLE"/>
    <property type="match status" value="1"/>
</dbReference>
<comment type="similarity">
    <text evidence="1">Belongs to the protease inhibitor I39 (alpha-2-macroglobulin) family. Bacterial alpha-2-macroglobulin subfamily.</text>
</comment>
<dbReference type="InterPro" id="IPR002890">
    <property type="entry name" value="MG2"/>
</dbReference>
<dbReference type="Proteomes" id="UP000198977">
    <property type="component" value="Unassembled WGS sequence"/>
</dbReference>
<dbReference type="PIRSF" id="PIRSF038980">
    <property type="entry name" value="A2M_bac"/>
    <property type="match status" value="1"/>
</dbReference>
<dbReference type="Pfam" id="PF00207">
    <property type="entry name" value="A2M"/>
    <property type="match status" value="1"/>
</dbReference>
<accession>A0A1I1VVN6</accession>
<proteinExistence type="inferred from homology"/>
<dbReference type="GO" id="GO:0006508">
    <property type="term" value="P:proteolysis"/>
    <property type="evidence" value="ECO:0007669"/>
    <property type="project" value="InterPro"/>
</dbReference>
<sequence length="1816" mass="192061">MSFSRIFCAAFLLVFSLGRPTLAQDAVPAHRYLYERDVDFYGADLGKLFDTSRDACERACSAQQGCTAFTFNTRSNACFPKAAVTDGQSYVGAISARKLPVNPAILAGVAGRQSALGFLDATDLPEARSRAEAMAWEFAADGATLEELLDALQQSQQTDQAGQIQRLAGRAAVLSGRADLWTRFGAASLMQAAQNEYDDSTADLRDALTGAVNGYLRATEVAVQVEALSVLAQALEANGRGTAMIPALRLALTLGAREDLAAQLDEAIGKYGFRVVDNTVDNNAAAPRICAEFSEKLAQGGVDFEPFVRVEGRGLVVQVDDRQLCLDGVEHGQRYDLTLRAGLPAASGETLAKDVRLQVYVRDRAPSVRFSGRAYVLPRAADAAVPVETINTDTLNLTLSRVSDRNLVRAIRDSYFGKPLNAWEEDQFSDTLAQQIWSGSGDVQNTLNAEMTTRLPLGDVLAGQTAGVYVLTAAVPGQDRYEFPAASQWFVLSNLGLSTWSGTDGLQIAVRSLADASAREGVKLTLISRANAVLGAAVTGADGFTSFEAGLTRGEGAAAPALILAEGSASEGAVDIAFLPLTDPAFDLSDRGVEGNPPAPPIDTFLITDRGAYRVGETIYATALTRDAQARALTDLPLTAILKRPDGVEYSRQPSANAVAGGHVFALPLGGDVPRGAWRLDILSNVDGPALASQTVLVEDFMPERIDFDITLPDAPLRIIDTPPLTVDVRYLFGALGTDLTVEGDLRLRATRSLEGFDGYLFGRHDAGFGTKTSALDSVVTDAQGRATMPLTLPELEEDAGVPLEAQVILRVSEGSGRPVERRLVTPLATDAALIGIKPAFQDELPEGAEASFELIAVGPQGVAVPMPVRWTVNRIETRYQWYQLYGNWEWEPTTRRTRIATGDAVLGAVPVQVSTPTNWGEYELVVERAGTPYAASSVLFSSGWSGGNGAVDTPDRLEMSLDAAAYDLGDTVQLRVVAEGDGVALVSVLSNAVIDRKVVAVSAGENLIPLTVTEAWGTGAYVTASVLQGMDVGTGQNPARTLGLAHAAVRPTEKELSVRIDAPQVTDGQAGATHVTVQVDGVKRGETAYVTLAAVDVGILNLTAFTSPDPTGHYFGQRRLGVEMRDLYGRLIDGMNGAMGAVRSGGDAAANAQLQSPPPTEKLMAFFSGPVKVGADGRAEIEVMRPAFNGAIRLMAVAWSPSGVGDAEAEIIARDPVVVTASLPRFLAPGDESRLLLELVHAEGQAGEMTLSISADSAVTLGDVPTRITLIEGGSQRLEIPVTAQTVGDAQIAATLTTPEGKELRKVLTLPVRDNDPEIAVTRQFALGAGEVFTFDSEVFVGLRAGTASATLTAGPLARFDVPGLLRQLDRYPYGCTEQVTSGAMPLLYLSSVAQSAGLGAPADIDDKIAKAIAQVLTRQSSNGAFGMWQAGSGEFWLDAYVTDFLSRARKEGHAVPDLAFRLAMDNMRNRVNYAPDFDAGGEDLAYALLVLAREGAASMGDLRYYADTKQDSFATPLAAAQLGAALAAYGDPVRADAMFRRASVLLTRDRTVKAGWRDDFGTPLRDAAGVLKLGAEAGSNAVDTATLAAFVGTGATSLSTQEAAQVVLAAYALGTSGAATGLKVDGQPVSGNLVVRLEGGSHQPVVINNTSAAAIDVTMTAFGVPDVAPDAGGYGYAITRRYYTMDGSAAPETLASGERMVVVLEVQPFEDLGARLIIDDPLPAGFEIDNPSLLRSGEVGALEWLSVNEAENAEFRSDRFVAAVNHRDAAPVRLAYIVRAVTPGRYHHPAATVTDMYRPEYRANTATGEVTVTP</sequence>
<dbReference type="Pfam" id="PF21142">
    <property type="entry name" value="A2M_bMG2"/>
    <property type="match status" value="1"/>
</dbReference>
<keyword evidence="4" id="KW-1015">Disulfide bond</keyword>
<dbReference type="Gene3D" id="1.50.10.20">
    <property type="match status" value="1"/>
</dbReference>
<feature type="domain" description="Apple" evidence="6">
    <location>
        <begin position="34"/>
        <end position="100"/>
    </location>
</feature>
<dbReference type="PANTHER" id="PTHR40094">
    <property type="entry name" value="ALPHA-2-MACROGLOBULIN HOMOLOG"/>
    <property type="match status" value="1"/>
</dbReference>
<dbReference type="SUPFAM" id="SSF48239">
    <property type="entry name" value="Terpenoid cyclases/Protein prenyltransferases"/>
    <property type="match status" value="1"/>
</dbReference>
<dbReference type="InterPro" id="IPR047565">
    <property type="entry name" value="Alpha-macroglob_thiol-ester_cl"/>
</dbReference>
<evidence type="ECO:0000256" key="2">
    <source>
        <dbReference type="ARBA" id="ARBA00022729"/>
    </source>
</evidence>
<feature type="domain" description="Alpha-2-macroglobulin" evidence="8">
    <location>
        <begin position="1166"/>
        <end position="1254"/>
    </location>
</feature>
<dbReference type="InterPro" id="IPR011625">
    <property type="entry name" value="A2M_N_BRD"/>
</dbReference>
<dbReference type="InterPro" id="IPR041462">
    <property type="entry name" value="Bact_A2M_MG6"/>
</dbReference>
<dbReference type="Pfam" id="PF17962">
    <property type="entry name" value="bMG6"/>
    <property type="match status" value="1"/>
</dbReference>
<dbReference type="GO" id="GO:0004866">
    <property type="term" value="F:endopeptidase inhibitor activity"/>
    <property type="evidence" value="ECO:0007669"/>
    <property type="project" value="InterPro"/>
</dbReference>
<dbReference type="InterPro" id="IPR021868">
    <property type="entry name" value="Alpha_2_Macroglob_MG3"/>
</dbReference>
<dbReference type="InterPro" id="IPR041246">
    <property type="entry name" value="Bact_MG10"/>
</dbReference>
<dbReference type="Gene3D" id="3.50.4.10">
    <property type="entry name" value="Hepatocyte Growth Factor"/>
    <property type="match status" value="1"/>
</dbReference>
<evidence type="ECO:0000256" key="5">
    <source>
        <dbReference type="SAM" id="SignalP"/>
    </source>
</evidence>
<evidence type="ECO:0000313" key="9">
    <source>
        <dbReference type="EMBL" id="SFD87156.1"/>
    </source>
</evidence>
<evidence type="ECO:0000256" key="4">
    <source>
        <dbReference type="ARBA" id="ARBA00023157"/>
    </source>
</evidence>